<dbReference type="Gene3D" id="1.20.120.1910">
    <property type="entry name" value="Cysteine-tRNA ligase, C-terminal anti-codon recognition domain"/>
    <property type="match status" value="1"/>
</dbReference>
<name>A0ABT9D7E7_9MOLU</name>
<dbReference type="Gene3D" id="3.40.50.620">
    <property type="entry name" value="HUPs"/>
    <property type="match status" value="1"/>
</dbReference>
<evidence type="ECO:0000256" key="1">
    <source>
        <dbReference type="ARBA" id="ARBA00011245"/>
    </source>
</evidence>
<feature type="binding site" evidence="10">
    <location>
        <position position="28"/>
    </location>
    <ligand>
        <name>Zn(2+)</name>
        <dbReference type="ChEBI" id="CHEBI:29105"/>
    </ligand>
</feature>
<sequence>MLQFYNSLTGIKEEFFPLNNAQVNIYVCGPTVYDHLHIGNIRSLIFFNLLKKYLLSIGFKVFLVVNITDLDDKIIQVAIQNKSTEEQIADYYKKQFFHLLDKLDIHEINKFPSVTCYIDQMIAYINLLLEKKYAYLTNEGVYFCNKNIVNYGCLSGQKINKLYKNINNKNVFLKHNSEDFVLWKKTNIGIRYFSPWFLGRPGWHTECVVMIREIFRNTIDIHGGGHDLKFPHHENEQAQFMASEGKPLARYFMHIGHVNYNNHKMSKSLKNVVLAKDLLTEIKDPNIIKFFFCHFHYLKPINYTKELINEIQIKYFKIVKILNKVNFKLIINNVYNYEMNKIYLQQMHQFMQNDMDTPNIITLIEQILKNIFKNINNNLSLLSELHYTLIYILKNLDISIVLNNVTEQMIEYYYLWQQAKNLKDFNQADFFRNILLQQNFI</sequence>
<dbReference type="SUPFAM" id="SSF47323">
    <property type="entry name" value="Anticodon-binding domain of a subclass of class I aminoacyl-tRNA synthetases"/>
    <property type="match status" value="1"/>
</dbReference>
<feature type="binding site" evidence="10">
    <location>
        <position position="236"/>
    </location>
    <ligand>
        <name>Zn(2+)</name>
        <dbReference type="ChEBI" id="CHEBI:29105"/>
    </ligand>
</feature>
<comment type="cofactor">
    <cofactor evidence="10">
        <name>Zn(2+)</name>
        <dbReference type="ChEBI" id="CHEBI:29105"/>
    </cofactor>
    <text evidence="10">Binds 1 zinc ion per subunit.</text>
</comment>
<dbReference type="InterPro" id="IPR014729">
    <property type="entry name" value="Rossmann-like_a/b/a_fold"/>
</dbReference>
<dbReference type="NCBIfam" id="TIGR00435">
    <property type="entry name" value="cysS"/>
    <property type="match status" value="1"/>
</dbReference>
<dbReference type="InterPro" id="IPR009080">
    <property type="entry name" value="tRNAsynth_Ia_anticodon-bd"/>
</dbReference>
<evidence type="ECO:0000313" key="13">
    <source>
        <dbReference type="Proteomes" id="UP001170683"/>
    </source>
</evidence>
<feature type="short sequence motif" description="'KMSKS' region" evidence="10">
    <location>
        <begin position="264"/>
        <end position="268"/>
    </location>
</feature>
<dbReference type="InterPro" id="IPR015803">
    <property type="entry name" value="Cys-tRNA-ligase"/>
</dbReference>
<dbReference type="Proteomes" id="UP001170683">
    <property type="component" value="Unassembled WGS sequence"/>
</dbReference>
<dbReference type="EMBL" id="JAOSIQ010000005">
    <property type="protein sequence ID" value="MDO8064036.1"/>
    <property type="molecule type" value="Genomic_DNA"/>
</dbReference>
<gene>
    <name evidence="10 12" type="primary">cysS</name>
    <name evidence="12" type="ORF">OC701_00915</name>
</gene>
<keyword evidence="7 10" id="KW-0648">Protein biosynthesis</keyword>
<evidence type="ECO:0000256" key="4">
    <source>
        <dbReference type="ARBA" id="ARBA00022741"/>
    </source>
</evidence>
<reference evidence="12 13" key="1">
    <citation type="journal article" date="2023" name="Int. J. Syst. Evol. Microbiol.">
        <title>The observation of taxonomic boundaries for the 16SrII and 16SrXXV phytoplasmas using genome-based delimitation.</title>
        <authorList>
            <person name="Rodrigues Jardim B."/>
            <person name="Tran-Nguyen L.T.T."/>
            <person name="Gambley C."/>
            <person name="Al-Sadi A.M."/>
            <person name="Al-Subhi A.M."/>
            <person name="Foissac X."/>
            <person name="Salar P."/>
            <person name="Cai H."/>
            <person name="Yang J.Y."/>
            <person name="Davis R."/>
            <person name="Jones L."/>
            <person name="Rodoni B."/>
            <person name="Constable F.E."/>
        </authorList>
    </citation>
    <scope>NUCLEOTIDE SEQUENCE [LARGE SCALE GENOMIC DNA]</scope>
    <source>
        <strain evidence="12">BAWM-225</strain>
    </source>
</reference>
<evidence type="ECO:0000256" key="6">
    <source>
        <dbReference type="ARBA" id="ARBA00022840"/>
    </source>
</evidence>
<evidence type="ECO:0000256" key="7">
    <source>
        <dbReference type="ARBA" id="ARBA00022917"/>
    </source>
</evidence>
<dbReference type="PANTHER" id="PTHR10890:SF3">
    <property type="entry name" value="CYSTEINE--TRNA LIGASE, CYTOPLASMIC"/>
    <property type="match status" value="1"/>
</dbReference>
<keyword evidence="2 10" id="KW-0436">Ligase</keyword>
<comment type="caution">
    <text evidence="12">The sequence shown here is derived from an EMBL/GenBank/DDBJ whole genome shotgun (WGS) entry which is preliminary data.</text>
</comment>
<accession>A0ABT9D7E7</accession>
<organism evidence="12 13">
    <name type="scientific">Candidatus Phytoplasma bonamiae</name>
    <dbReference type="NCBI Taxonomy" id="2982626"/>
    <lineage>
        <taxon>Bacteria</taxon>
        <taxon>Bacillati</taxon>
        <taxon>Mycoplasmatota</taxon>
        <taxon>Mollicutes</taxon>
        <taxon>Acholeplasmatales</taxon>
        <taxon>Acholeplasmataceae</taxon>
        <taxon>Candidatus Phytoplasma</taxon>
        <taxon>16SrII (Peanut WB group)</taxon>
    </lineage>
</organism>
<feature type="short sequence motif" description="'HIGH' region" evidence="10">
    <location>
        <begin position="30"/>
        <end position="40"/>
    </location>
</feature>
<evidence type="ECO:0000256" key="5">
    <source>
        <dbReference type="ARBA" id="ARBA00022833"/>
    </source>
</evidence>
<keyword evidence="4 10" id="KW-0547">Nucleotide-binding</keyword>
<evidence type="ECO:0000313" key="12">
    <source>
        <dbReference type="EMBL" id="MDO8064036.1"/>
    </source>
</evidence>
<comment type="subcellular location">
    <subcellularLocation>
        <location evidence="10">Cytoplasm</location>
    </subcellularLocation>
</comment>
<dbReference type="InterPro" id="IPR024909">
    <property type="entry name" value="Cys-tRNA/MSH_ligase"/>
</dbReference>
<feature type="binding site" evidence="10">
    <location>
        <position position="232"/>
    </location>
    <ligand>
        <name>Zn(2+)</name>
        <dbReference type="ChEBI" id="CHEBI:29105"/>
    </ligand>
</feature>
<evidence type="ECO:0000256" key="8">
    <source>
        <dbReference type="ARBA" id="ARBA00023146"/>
    </source>
</evidence>
<keyword evidence="6 10" id="KW-0067">ATP-binding</keyword>
<comment type="catalytic activity">
    <reaction evidence="9 10">
        <text>tRNA(Cys) + L-cysteine + ATP = L-cysteinyl-tRNA(Cys) + AMP + diphosphate</text>
        <dbReference type="Rhea" id="RHEA:17773"/>
        <dbReference type="Rhea" id="RHEA-COMP:9661"/>
        <dbReference type="Rhea" id="RHEA-COMP:9679"/>
        <dbReference type="ChEBI" id="CHEBI:30616"/>
        <dbReference type="ChEBI" id="CHEBI:33019"/>
        <dbReference type="ChEBI" id="CHEBI:35235"/>
        <dbReference type="ChEBI" id="CHEBI:78442"/>
        <dbReference type="ChEBI" id="CHEBI:78517"/>
        <dbReference type="ChEBI" id="CHEBI:456215"/>
        <dbReference type="EC" id="6.1.1.16"/>
    </reaction>
</comment>
<comment type="similarity">
    <text evidence="10">Belongs to the class-I aminoacyl-tRNA synthetase family.</text>
</comment>
<evidence type="ECO:0000259" key="11">
    <source>
        <dbReference type="Pfam" id="PF01406"/>
    </source>
</evidence>
<dbReference type="PANTHER" id="PTHR10890">
    <property type="entry name" value="CYSTEINYL-TRNA SYNTHETASE"/>
    <property type="match status" value="1"/>
</dbReference>
<feature type="binding site" evidence="10">
    <location>
        <position position="267"/>
    </location>
    <ligand>
        <name>ATP</name>
        <dbReference type="ChEBI" id="CHEBI:30616"/>
    </ligand>
</feature>
<dbReference type="RefSeq" id="WP_304514239.1">
    <property type="nucleotide sequence ID" value="NZ_JAOSIQ010000005.1"/>
</dbReference>
<keyword evidence="3 10" id="KW-0479">Metal-binding</keyword>
<dbReference type="InterPro" id="IPR032678">
    <property type="entry name" value="tRNA-synt_1_cat_dom"/>
</dbReference>
<comment type="subunit">
    <text evidence="1 10">Monomer.</text>
</comment>
<evidence type="ECO:0000256" key="9">
    <source>
        <dbReference type="ARBA" id="ARBA00047398"/>
    </source>
</evidence>
<proteinExistence type="inferred from homology"/>
<feature type="binding site" evidence="10">
    <location>
        <position position="207"/>
    </location>
    <ligand>
        <name>Zn(2+)</name>
        <dbReference type="ChEBI" id="CHEBI:29105"/>
    </ligand>
</feature>
<keyword evidence="10" id="KW-0963">Cytoplasm</keyword>
<dbReference type="PRINTS" id="PR00983">
    <property type="entry name" value="TRNASYNTHCYS"/>
</dbReference>
<dbReference type="SUPFAM" id="SSF52374">
    <property type="entry name" value="Nucleotidylyl transferase"/>
    <property type="match status" value="1"/>
</dbReference>
<dbReference type="Pfam" id="PF01406">
    <property type="entry name" value="tRNA-synt_1e"/>
    <property type="match status" value="1"/>
</dbReference>
<keyword evidence="8 10" id="KW-0030">Aminoacyl-tRNA synthetase</keyword>
<dbReference type="CDD" id="cd00672">
    <property type="entry name" value="CysRS_core"/>
    <property type="match status" value="1"/>
</dbReference>
<dbReference type="GO" id="GO:0004817">
    <property type="term" value="F:cysteine-tRNA ligase activity"/>
    <property type="evidence" value="ECO:0007669"/>
    <property type="project" value="UniProtKB-EC"/>
</dbReference>
<dbReference type="EC" id="6.1.1.16" evidence="10"/>
<keyword evidence="13" id="KW-1185">Reference proteome</keyword>
<evidence type="ECO:0000256" key="10">
    <source>
        <dbReference type="HAMAP-Rule" id="MF_00041"/>
    </source>
</evidence>
<keyword evidence="5 10" id="KW-0862">Zinc</keyword>
<protein>
    <recommendedName>
        <fullName evidence="10">Cysteine--tRNA ligase</fullName>
        <ecNumber evidence="10">6.1.1.16</ecNumber>
    </recommendedName>
    <alternativeName>
        <fullName evidence="10">Cysteinyl-tRNA synthetase</fullName>
        <shortName evidence="10">CysRS</shortName>
    </alternativeName>
</protein>
<dbReference type="HAMAP" id="MF_00041">
    <property type="entry name" value="Cys_tRNA_synth"/>
    <property type="match status" value="1"/>
</dbReference>
<feature type="domain" description="tRNA synthetases class I catalytic" evidence="11">
    <location>
        <begin position="16"/>
        <end position="311"/>
    </location>
</feature>
<evidence type="ECO:0000256" key="3">
    <source>
        <dbReference type="ARBA" id="ARBA00022723"/>
    </source>
</evidence>
<evidence type="ECO:0000256" key="2">
    <source>
        <dbReference type="ARBA" id="ARBA00022598"/>
    </source>
</evidence>